<gene>
    <name evidence="7" type="ORF">ACFSUL_19945</name>
</gene>
<dbReference type="InterPro" id="IPR036320">
    <property type="entry name" value="Glycosyl_Trfase_fam3_N_dom_sf"/>
</dbReference>
<dbReference type="Proteomes" id="UP001597506">
    <property type="component" value="Unassembled WGS sequence"/>
</dbReference>
<dbReference type="Gene3D" id="1.20.970.10">
    <property type="entry name" value="Transferase, Pyrimidine Nucleoside Phosphorylase, Chain C"/>
    <property type="match status" value="1"/>
</dbReference>
<evidence type="ECO:0000256" key="4">
    <source>
        <dbReference type="ARBA" id="ARBA00023141"/>
    </source>
</evidence>
<dbReference type="InterPro" id="IPR005940">
    <property type="entry name" value="Anthranilate_Pribosyl_Tfrase"/>
</dbReference>
<protein>
    <submittedName>
        <fullName evidence="7">Anthranilate phosphoribosyltransferase</fullName>
    </submittedName>
</protein>
<evidence type="ECO:0000256" key="1">
    <source>
        <dbReference type="ARBA" id="ARBA00022676"/>
    </source>
</evidence>
<dbReference type="Pfam" id="PF02885">
    <property type="entry name" value="Glycos_trans_3N"/>
    <property type="match status" value="1"/>
</dbReference>
<dbReference type="Gene3D" id="3.40.1030.10">
    <property type="entry name" value="Nucleoside phosphorylase/phosphoribosyltransferase catalytic domain"/>
    <property type="match status" value="1"/>
</dbReference>
<dbReference type="EMBL" id="JBHUMF010000033">
    <property type="protein sequence ID" value="MFD2683022.1"/>
    <property type="molecule type" value="Genomic_DNA"/>
</dbReference>
<keyword evidence="4" id="KW-0057">Aromatic amino acid biosynthesis</keyword>
<dbReference type="InterPro" id="IPR000312">
    <property type="entry name" value="Glycosyl_Trfase_fam3"/>
</dbReference>
<feature type="domain" description="Glycosyl transferase family 3 N-terminal" evidence="6">
    <location>
        <begin position="4"/>
        <end position="64"/>
    </location>
</feature>
<reference evidence="8" key="1">
    <citation type="journal article" date="2019" name="Int. J. Syst. Evol. Microbiol.">
        <title>The Global Catalogue of Microorganisms (GCM) 10K type strain sequencing project: providing services to taxonomists for standard genome sequencing and annotation.</title>
        <authorList>
            <consortium name="The Broad Institute Genomics Platform"/>
            <consortium name="The Broad Institute Genome Sequencing Center for Infectious Disease"/>
            <person name="Wu L."/>
            <person name="Ma J."/>
        </authorList>
    </citation>
    <scope>NUCLEOTIDE SEQUENCE [LARGE SCALE GENOMIC DNA]</scope>
    <source>
        <strain evidence="8">KCTC 3913</strain>
    </source>
</reference>
<evidence type="ECO:0000259" key="6">
    <source>
        <dbReference type="Pfam" id="PF02885"/>
    </source>
</evidence>
<dbReference type="GO" id="GO:0016757">
    <property type="term" value="F:glycosyltransferase activity"/>
    <property type="evidence" value="ECO:0007669"/>
    <property type="project" value="UniProtKB-KW"/>
</dbReference>
<feature type="domain" description="Glycosyl transferase family 3" evidence="5">
    <location>
        <begin position="94"/>
        <end position="326"/>
    </location>
</feature>
<evidence type="ECO:0000313" key="7">
    <source>
        <dbReference type="EMBL" id="MFD2683022.1"/>
    </source>
</evidence>
<evidence type="ECO:0000313" key="8">
    <source>
        <dbReference type="Proteomes" id="UP001597506"/>
    </source>
</evidence>
<accession>A0ABW5RWD9</accession>
<comment type="caution">
    <text evidence="7">The sequence shown here is derived from an EMBL/GenBank/DDBJ whole genome shotgun (WGS) entry which is preliminary data.</text>
</comment>
<keyword evidence="2" id="KW-0808">Transferase</keyword>
<keyword evidence="8" id="KW-1185">Reference proteome</keyword>
<keyword evidence="1 7" id="KW-0328">Glycosyltransferase</keyword>
<dbReference type="PANTHER" id="PTHR43285:SF2">
    <property type="entry name" value="ANTHRANILATE PHOSPHORIBOSYLTRANSFERASE"/>
    <property type="match status" value="1"/>
</dbReference>
<dbReference type="InterPro" id="IPR035902">
    <property type="entry name" value="Nuc_phospho_transferase"/>
</dbReference>
<evidence type="ECO:0000256" key="3">
    <source>
        <dbReference type="ARBA" id="ARBA00022822"/>
    </source>
</evidence>
<keyword evidence="3" id="KW-0028">Amino-acid biosynthesis</keyword>
<evidence type="ECO:0000256" key="2">
    <source>
        <dbReference type="ARBA" id="ARBA00022679"/>
    </source>
</evidence>
<dbReference type="RefSeq" id="WP_377937939.1">
    <property type="nucleotide sequence ID" value="NZ_JBHUMF010000033.1"/>
</dbReference>
<dbReference type="Pfam" id="PF00591">
    <property type="entry name" value="Glycos_transf_3"/>
    <property type="match status" value="1"/>
</dbReference>
<name>A0ABW5RWD9_9BACI</name>
<dbReference type="SUPFAM" id="SSF47648">
    <property type="entry name" value="Nucleoside phosphorylase/phosphoribosyltransferase N-terminal domain"/>
    <property type="match status" value="1"/>
</dbReference>
<proteinExistence type="predicted"/>
<keyword evidence="3" id="KW-0822">Tryptophan biosynthesis</keyword>
<dbReference type="PANTHER" id="PTHR43285">
    <property type="entry name" value="ANTHRANILATE PHOSPHORIBOSYLTRANSFERASE"/>
    <property type="match status" value="1"/>
</dbReference>
<sequence length="348" mass="39952">MKQWLKEVARGKRGSKDLSYEETYQLARFMLEGNATDAQIAAYFIAQRMKTESSDELLAFIHAFEEETDKLNTKSSHRLIDFASPYTGRHLFATTIPVSILLAEAGLPVFLHSSDTLPPKYGTSLKDILFHLGINPAQPAPLLTKEIEETNIGFAWTENYCPPLVNLRNIREEIGVRTLLNTVEKLLNISNAKSIMMGAFHRTAINKIAPIFKNMQFENIYIVQGIEGSEDLPVHRNSFIYKITKEKMESFIVKPDEFGLFQEEVKENLSPEQQCEKILAILNGERESKLDYYYNQILFNAGIRYYLFNVTESIDKGIKMAAEQLKQKRGIKQLEKWRQSQKLLENLS</sequence>
<organism evidence="7 8">
    <name type="scientific">Bacillus seohaeanensis</name>
    <dbReference type="NCBI Taxonomy" id="284580"/>
    <lineage>
        <taxon>Bacteria</taxon>
        <taxon>Bacillati</taxon>
        <taxon>Bacillota</taxon>
        <taxon>Bacilli</taxon>
        <taxon>Bacillales</taxon>
        <taxon>Bacillaceae</taxon>
        <taxon>Bacillus</taxon>
    </lineage>
</organism>
<evidence type="ECO:0000259" key="5">
    <source>
        <dbReference type="Pfam" id="PF00591"/>
    </source>
</evidence>
<dbReference type="SUPFAM" id="SSF52418">
    <property type="entry name" value="Nucleoside phosphorylase/phosphoribosyltransferase catalytic domain"/>
    <property type="match status" value="1"/>
</dbReference>
<dbReference type="InterPro" id="IPR017459">
    <property type="entry name" value="Glycosyl_Trfase_fam3_N_dom"/>
</dbReference>